<gene>
    <name evidence="5" type="ORF">IC227_07925</name>
</gene>
<dbReference type="SUPFAM" id="SSF49478">
    <property type="entry name" value="Cna protein B-type domain"/>
    <property type="match status" value="2"/>
</dbReference>
<accession>A0A931AUV5</accession>
<comment type="similarity">
    <text evidence="1">Belongs to the serine-aspartate repeat-containing protein (SDr) family.</text>
</comment>
<comment type="caution">
    <text evidence="5">The sequence shown here is derived from an EMBL/GenBank/DDBJ whole genome shotgun (WGS) entry which is preliminary data.</text>
</comment>
<organism evidence="5 6">
    <name type="scientific">Enterococcus lacertideformus</name>
    <dbReference type="NCBI Taxonomy" id="2771493"/>
    <lineage>
        <taxon>Bacteria</taxon>
        <taxon>Bacillati</taxon>
        <taxon>Bacillota</taxon>
        <taxon>Bacilli</taxon>
        <taxon>Lactobacillales</taxon>
        <taxon>Enterococcaceae</taxon>
        <taxon>Enterococcus</taxon>
    </lineage>
</organism>
<evidence type="ECO:0000259" key="4">
    <source>
        <dbReference type="Pfam" id="PF17802"/>
    </source>
</evidence>
<sequence>MSGARFALFENETSNDSLYESTRSEENGEISFTQVIPGEYLLKEIETPVGFKTMDPIQIMIDKDGNVFYNNEKITTVSNDLKEIDLTLNKKGSDGTSPLKGAVFELQDTTGETKYTFIESKNNDGNHTLKNVAPGEYRLVETGAPNGYRLVR</sequence>
<dbReference type="Proteomes" id="UP000637757">
    <property type="component" value="Unassembled WGS sequence"/>
</dbReference>
<dbReference type="Gene3D" id="2.60.40.10">
    <property type="entry name" value="Immunoglobulins"/>
    <property type="match status" value="2"/>
</dbReference>
<name>A0A931AUV5_9ENTE</name>
<dbReference type="InterPro" id="IPR041033">
    <property type="entry name" value="SpaA_PFL_dom_1"/>
</dbReference>
<dbReference type="PANTHER" id="PTHR36108:SF13">
    <property type="entry name" value="COLOSSIN-B-RELATED"/>
    <property type="match status" value="1"/>
</dbReference>
<keyword evidence="3" id="KW-0732">Signal</keyword>
<keyword evidence="6" id="KW-1185">Reference proteome</keyword>
<dbReference type="InterPro" id="IPR013783">
    <property type="entry name" value="Ig-like_fold"/>
</dbReference>
<evidence type="ECO:0000313" key="5">
    <source>
        <dbReference type="EMBL" id="MBF8808241.1"/>
    </source>
</evidence>
<evidence type="ECO:0000313" key="6">
    <source>
        <dbReference type="Proteomes" id="UP000637757"/>
    </source>
</evidence>
<dbReference type="PANTHER" id="PTHR36108">
    <property type="entry name" value="COLOSSIN-B-RELATED"/>
    <property type="match status" value="1"/>
</dbReference>
<evidence type="ECO:0000256" key="3">
    <source>
        <dbReference type="ARBA" id="ARBA00022729"/>
    </source>
</evidence>
<reference evidence="5" key="1">
    <citation type="submission" date="2020-09" db="EMBL/GenBank/DDBJ databases">
        <title>Genomic insights into the novelty and pathogenicity of a unique biofilm-forming Enterococcus sp. bacteria (Enterococcus lacertideformus) identified in reptiles.</title>
        <authorList>
            <person name="Agius J.E."/>
            <person name="Phalen D.N."/>
            <person name="Rose K."/>
            <person name="Eden J.-S."/>
        </authorList>
    </citation>
    <scope>NUCLEOTIDE SEQUENCE</scope>
    <source>
        <strain evidence="5">PHRS 0518</strain>
    </source>
</reference>
<dbReference type="AlphaFoldDB" id="A0A931AUV5"/>
<evidence type="ECO:0000256" key="1">
    <source>
        <dbReference type="ARBA" id="ARBA00007257"/>
    </source>
</evidence>
<dbReference type="EMBL" id="JADAKE010000017">
    <property type="protein sequence ID" value="MBF8808241.1"/>
    <property type="molecule type" value="Genomic_DNA"/>
</dbReference>
<dbReference type="Pfam" id="PF17802">
    <property type="entry name" value="SpaA"/>
    <property type="match status" value="2"/>
</dbReference>
<protein>
    <recommendedName>
        <fullName evidence="4">SpaA-like prealbumin fold domain-containing protein</fullName>
    </recommendedName>
</protein>
<feature type="domain" description="SpaA-like prealbumin fold" evidence="4">
    <location>
        <begin position="2"/>
        <end position="69"/>
    </location>
</feature>
<keyword evidence="2" id="KW-0964">Secreted</keyword>
<evidence type="ECO:0000256" key="2">
    <source>
        <dbReference type="ARBA" id="ARBA00022525"/>
    </source>
</evidence>
<feature type="domain" description="SpaA-like prealbumin fold" evidence="4">
    <location>
        <begin position="86"/>
        <end position="150"/>
    </location>
</feature>
<proteinExistence type="inferred from homology"/>